<evidence type="ECO:0000313" key="10">
    <source>
        <dbReference type="Proteomes" id="UP000199534"/>
    </source>
</evidence>
<dbReference type="EMBL" id="FOYQ01000001">
    <property type="protein sequence ID" value="SFR31213.1"/>
    <property type="molecule type" value="Genomic_DNA"/>
</dbReference>
<reference evidence="9 10" key="1">
    <citation type="submission" date="2016-10" db="EMBL/GenBank/DDBJ databases">
        <authorList>
            <person name="de Groot N.N."/>
        </authorList>
    </citation>
    <scope>NUCLEOTIDE SEQUENCE [LARGE SCALE GENOMIC DNA]</scope>
    <source>
        <strain evidence="9 10">DSM 21019</strain>
    </source>
</reference>
<dbReference type="Gene3D" id="3.40.50.1360">
    <property type="match status" value="1"/>
</dbReference>
<evidence type="ECO:0000256" key="2">
    <source>
        <dbReference type="ARBA" id="ARBA00002681"/>
    </source>
</evidence>
<dbReference type="PANTHER" id="PTHR11054:SF0">
    <property type="entry name" value="6-PHOSPHOGLUCONOLACTONASE"/>
    <property type="match status" value="1"/>
</dbReference>
<protein>
    <recommendedName>
        <fullName evidence="6 7">6-phosphogluconolactonase</fullName>
        <shortName evidence="7">6PGL</shortName>
        <ecNumber evidence="5 7">3.1.1.31</ecNumber>
    </recommendedName>
</protein>
<evidence type="ECO:0000256" key="3">
    <source>
        <dbReference type="ARBA" id="ARBA00004961"/>
    </source>
</evidence>
<dbReference type="Proteomes" id="UP000199534">
    <property type="component" value="Unassembled WGS sequence"/>
</dbReference>
<dbReference type="GO" id="GO:0017057">
    <property type="term" value="F:6-phosphogluconolactonase activity"/>
    <property type="evidence" value="ECO:0007669"/>
    <property type="project" value="UniProtKB-UniRule"/>
</dbReference>
<comment type="catalytic activity">
    <reaction evidence="1 7">
        <text>6-phospho-D-glucono-1,5-lactone + H2O = 6-phospho-D-gluconate + H(+)</text>
        <dbReference type="Rhea" id="RHEA:12556"/>
        <dbReference type="ChEBI" id="CHEBI:15377"/>
        <dbReference type="ChEBI" id="CHEBI:15378"/>
        <dbReference type="ChEBI" id="CHEBI:57955"/>
        <dbReference type="ChEBI" id="CHEBI:58759"/>
        <dbReference type="EC" id="3.1.1.31"/>
    </reaction>
</comment>
<keyword evidence="7" id="KW-0378">Hydrolase</keyword>
<evidence type="ECO:0000256" key="5">
    <source>
        <dbReference type="ARBA" id="ARBA00013198"/>
    </source>
</evidence>
<proteinExistence type="inferred from homology"/>
<dbReference type="SUPFAM" id="SSF100950">
    <property type="entry name" value="NagB/RpiA/CoA transferase-like"/>
    <property type="match status" value="1"/>
</dbReference>
<name>A0A1I6FMN4_9FLAO</name>
<keyword evidence="10" id="KW-1185">Reference proteome</keyword>
<dbReference type="AlphaFoldDB" id="A0A1I6FMN4"/>
<dbReference type="PANTHER" id="PTHR11054">
    <property type="entry name" value="6-PHOSPHOGLUCONOLACTONASE"/>
    <property type="match status" value="1"/>
</dbReference>
<gene>
    <name evidence="7" type="primary">pgl</name>
    <name evidence="9" type="ORF">SAMN04490243_0040</name>
</gene>
<dbReference type="InterPro" id="IPR037171">
    <property type="entry name" value="NagB/RpiA_transferase-like"/>
</dbReference>
<comment type="pathway">
    <text evidence="3 7">Carbohydrate degradation; pentose phosphate pathway; D-ribulose 5-phosphate from D-glucose 6-phosphate (oxidative stage): step 2/3.</text>
</comment>
<accession>A0A1I6FMN4</accession>
<evidence type="ECO:0000259" key="8">
    <source>
        <dbReference type="Pfam" id="PF01182"/>
    </source>
</evidence>
<evidence type="ECO:0000256" key="6">
    <source>
        <dbReference type="ARBA" id="ARBA00020337"/>
    </source>
</evidence>
<dbReference type="GO" id="GO:0005975">
    <property type="term" value="P:carbohydrate metabolic process"/>
    <property type="evidence" value="ECO:0007669"/>
    <property type="project" value="UniProtKB-UniRule"/>
</dbReference>
<comment type="function">
    <text evidence="2 7">Hydrolysis of 6-phosphogluconolactone to 6-phosphogluconate.</text>
</comment>
<evidence type="ECO:0000256" key="7">
    <source>
        <dbReference type="RuleBase" id="RU365095"/>
    </source>
</evidence>
<dbReference type="InterPro" id="IPR005900">
    <property type="entry name" value="6-phosphogluconolactonase_DevB"/>
</dbReference>
<dbReference type="GO" id="GO:0006098">
    <property type="term" value="P:pentose-phosphate shunt"/>
    <property type="evidence" value="ECO:0007669"/>
    <property type="project" value="UniProtKB-UniPathway"/>
</dbReference>
<comment type="similarity">
    <text evidence="4 7">Belongs to the glucosamine/galactosamine-6-phosphate isomerase family. 6-phosphogluconolactonase subfamily.</text>
</comment>
<dbReference type="RefSeq" id="WP_092979729.1">
    <property type="nucleotide sequence ID" value="NZ_FOYQ01000001.1"/>
</dbReference>
<dbReference type="Pfam" id="PF01182">
    <property type="entry name" value="Glucosamine_iso"/>
    <property type="match status" value="1"/>
</dbReference>
<dbReference type="OrthoDB" id="9810967at2"/>
<dbReference type="CDD" id="cd01400">
    <property type="entry name" value="6PGL"/>
    <property type="match status" value="1"/>
</dbReference>
<dbReference type="STRING" id="400055.SAMN04490243_0040"/>
<evidence type="ECO:0000256" key="1">
    <source>
        <dbReference type="ARBA" id="ARBA00000832"/>
    </source>
</evidence>
<dbReference type="UniPathway" id="UPA00115">
    <property type="reaction ID" value="UER00409"/>
</dbReference>
<evidence type="ECO:0000313" key="9">
    <source>
        <dbReference type="EMBL" id="SFR31213.1"/>
    </source>
</evidence>
<dbReference type="EC" id="3.1.1.31" evidence="5 7"/>
<feature type="domain" description="Glucosamine/galactosamine-6-phosphate isomerase" evidence="8">
    <location>
        <begin position="10"/>
        <end position="226"/>
    </location>
</feature>
<evidence type="ECO:0000256" key="4">
    <source>
        <dbReference type="ARBA" id="ARBA00010662"/>
    </source>
</evidence>
<dbReference type="NCBIfam" id="TIGR01198">
    <property type="entry name" value="pgl"/>
    <property type="match status" value="1"/>
</dbReference>
<sequence length="239" mass="26470">MEKRIFKTKEEVAHALAASLREWTAGGDFHHIALSGGSTPALWFDILAQDFREDLSWNSLEFYWGDERCVAPDHPESNYGMTAERLLRPLGIDEQQVHRMRGEDLPAQEAERYAGLLHKKLPLVNGVPQFDLVILGLGTDGHTASIFPHEMELWDADRDCVVATHPDSGQQRISLSGSVINNAKKVVFLVTGESKADRVEEILNQHAVATDYPASRVAPVNGDLIWMLDQAAAGYPATS</sequence>
<dbReference type="InterPro" id="IPR039104">
    <property type="entry name" value="6PGL"/>
</dbReference>
<organism evidence="9 10">
    <name type="scientific">Robiginitalea myxolifaciens</name>
    <dbReference type="NCBI Taxonomy" id="400055"/>
    <lineage>
        <taxon>Bacteria</taxon>
        <taxon>Pseudomonadati</taxon>
        <taxon>Bacteroidota</taxon>
        <taxon>Flavobacteriia</taxon>
        <taxon>Flavobacteriales</taxon>
        <taxon>Flavobacteriaceae</taxon>
        <taxon>Robiginitalea</taxon>
    </lineage>
</organism>
<dbReference type="InterPro" id="IPR006148">
    <property type="entry name" value="Glc/Gal-6P_isomerase"/>
</dbReference>